<dbReference type="Pfam" id="PF03848">
    <property type="entry name" value="TehB"/>
    <property type="match status" value="1"/>
</dbReference>
<dbReference type="GO" id="GO:0005737">
    <property type="term" value="C:cytoplasm"/>
    <property type="evidence" value="ECO:0007669"/>
    <property type="project" value="InterPro"/>
</dbReference>
<dbReference type="HOGENOM" id="CLU_084458_0_0_9"/>
<reference evidence="3 4" key="1">
    <citation type="submission" date="2013-08" db="EMBL/GenBank/DDBJ databases">
        <authorList>
            <person name="Weinstock G."/>
            <person name="Sodergren E."/>
            <person name="Wylie T."/>
            <person name="Fulton L."/>
            <person name="Fulton R."/>
            <person name="Fronick C."/>
            <person name="O'Laughlin M."/>
            <person name="Godfrey J."/>
            <person name="Miner T."/>
            <person name="Herter B."/>
            <person name="Appelbaum E."/>
            <person name="Cordes M."/>
            <person name="Lek S."/>
            <person name="Wollam A."/>
            <person name="Pepin K.H."/>
            <person name="Palsikar V.B."/>
            <person name="Mitreva M."/>
            <person name="Wilson R.K."/>
        </authorList>
    </citation>
    <scope>NUCLEOTIDE SEQUENCE [LARGE SCALE GENOMIC DNA]</scope>
    <source>
        <strain evidence="3 4">ATCC 700627</strain>
    </source>
</reference>
<comment type="caution">
    <text evidence="3">The sequence shown here is derived from an EMBL/GenBank/DDBJ whole genome shotgun (WGS) entry which is preliminary data.</text>
</comment>
<dbReference type="AlphaFoldDB" id="U2RTK1"/>
<dbReference type="InterPro" id="IPR014710">
    <property type="entry name" value="RmlC-like_jellyroll"/>
</dbReference>
<dbReference type="CDD" id="cd02440">
    <property type="entry name" value="AdoMet_MTases"/>
    <property type="match status" value="1"/>
</dbReference>
<dbReference type="NCBIfam" id="TIGR00477">
    <property type="entry name" value="tehB"/>
    <property type="match status" value="1"/>
</dbReference>
<feature type="domain" description="TehB/YeaR-like" evidence="2">
    <location>
        <begin position="9"/>
        <end position="88"/>
    </location>
</feature>
<evidence type="ECO:0000259" key="2">
    <source>
        <dbReference type="Pfam" id="PF09313"/>
    </source>
</evidence>
<gene>
    <name evidence="3" type="ORF">HMPREF1983_01268</name>
</gene>
<organism evidence="3 4">
    <name type="scientific">Gemella bergeri ATCC 700627</name>
    <dbReference type="NCBI Taxonomy" id="1321820"/>
    <lineage>
        <taxon>Bacteria</taxon>
        <taxon>Bacillati</taxon>
        <taxon>Bacillota</taxon>
        <taxon>Bacilli</taxon>
        <taxon>Bacillales</taxon>
        <taxon>Gemellaceae</taxon>
        <taxon>Gemella</taxon>
    </lineage>
</organism>
<dbReference type="InterPro" id="IPR004537">
    <property type="entry name" value="Tellurite-R_MeTrfase_TehB"/>
</dbReference>
<dbReference type="Pfam" id="PF09313">
    <property type="entry name" value="TehB-like"/>
    <property type="match status" value="1"/>
</dbReference>
<dbReference type="RefSeq" id="WP_021752464.1">
    <property type="nucleotide sequence ID" value="NZ_KI271806.1"/>
</dbReference>
<dbReference type="Gene3D" id="3.40.50.150">
    <property type="entry name" value="Vaccinia Virus protein VP39"/>
    <property type="match status" value="1"/>
</dbReference>
<dbReference type="GO" id="GO:0046690">
    <property type="term" value="P:response to tellurium ion"/>
    <property type="evidence" value="ECO:0007669"/>
    <property type="project" value="InterPro"/>
</dbReference>
<dbReference type="SUPFAM" id="SSF53335">
    <property type="entry name" value="S-adenosyl-L-methionine-dependent methyltransferases"/>
    <property type="match status" value="1"/>
</dbReference>
<sequence>MNKDLVCCKRLPNWNALSIPKEFREKHNTRTGIWAKLTILKGKLKFVSLTEHGDIIEEFIFTPETDIPFIEPEVWYRIAPMSKNLECYFELYCEPKDYFSNRYNLNPAHSEIVEAVQTIPKCKALDLGSGQGRNALFLSSLGFNVTALDTNFENLQYLANISQEENLNIIVANYDINTANIRDKYDFIYSTVVFMFLNPTRIQSIIYNMQKQTNIGGYNLIVSAMSTDDAPSPMPFPFTFRENELKDFYKDWELIKYNEDFGHLHKTDANGNRYKLRFATLLAKKIK</sequence>
<dbReference type="eggNOG" id="COG3615">
    <property type="taxonomic scope" value="Bacteria"/>
</dbReference>
<dbReference type="PATRIC" id="fig|1321820.3.peg.1229"/>
<dbReference type="PIRSF" id="PIRSF005215">
    <property type="entry name" value="TehB"/>
    <property type="match status" value="1"/>
</dbReference>
<dbReference type="NCBIfam" id="NF008992">
    <property type="entry name" value="PRK12335.1"/>
    <property type="match status" value="1"/>
</dbReference>
<accession>U2RTK1</accession>
<dbReference type="InterPro" id="IPR015985">
    <property type="entry name" value="TehB-like_dom"/>
</dbReference>
<dbReference type="EMBL" id="AWVP01000079">
    <property type="protein sequence ID" value="ERK56888.1"/>
    <property type="molecule type" value="Genomic_DNA"/>
</dbReference>
<feature type="domain" description="Tellurite resistance methyltransferase TehB-like" evidence="1">
    <location>
        <begin position="91"/>
        <end position="282"/>
    </location>
</feature>
<dbReference type="SUPFAM" id="SSF51197">
    <property type="entry name" value="Clavaminate synthase-like"/>
    <property type="match status" value="1"/>
</dbReference>
<keyword evidence="4" id="KW-1185">Reference proteome</keyword>
<proteinExistence type="predicted"/>
<dbReference type="GO" id="GO:0008757">
    <property type="term" value="F:S-adenosylmethionine-dependent methyltransferase activity"/>
    <property type="evidence" value="ECO:0007669"/>
    <property type="project" value="InterPro"/>
</dbReference>
<dbReference type="InterPro" id="IPR014431">
    <property type="entry name" value="Tellurite-R_TehB-2"/>
</dbReference>
<dbReference type="eggNOG" id="COG0500">
    <property type="taxonomic scope" value="Bacteria"/>
</dbReference>
<evidence type="ECO:0000313" key="3">
    <source>
        <dbReference type="EMBL" id="ERK56888.1"/>
    </source>
</evidence>
<name>U2RTK1_9BACL</name>
<dbReference type="InterPro" id="IPR015392">
    <property type="entry name" value="TehB/YeaR-like_dom"/>
</dbReference>
<evidence type="ECO:0000313" key="4">
    <source>
        <dbReference type="Proteomes" id="UP000016637"/>
    </source>
</evidence>
<dbReference type="NCBIfam" id="NF008405">
    <property type="entry name" value="PRK11207.1"/>
    <property type="match status" value="1"/>
</dbReference>
<protein>
    <submittedName>
        <fullName evidence="3">Tellurite resistance protein TehB</fullName>
    </submittedName>
</protein>
<evidence type="ECO:0000259" key="1">
    <source>
        <dbReference type="Pfam" id="PF03848"/>
    </source>
</evidence>
<dbReference type="Proteomes" id="UP000016637">
    <property type="component" value="Unassembled WGS sequence"/>
</dbReference>
<dbReference type="Gene3D" id="2.60.120.10">
    <property type="entry name" value="Jelly Rolls"/>
    <property type="match status" value="1"/>
</dbReference>
<dbReference type="InterPro" id="IPR029063">
    <property type="entry name" value="SAM-dependent_MTases_sf"/>
</dbReference>